<evidence type="ECO:0000256" key="8">
    <source>
        <dbReference type="RuleBase" id="RU363073"/>
    </source>
</evidence>
<dbReference type="InterPro" id="IPR024671">
    <property type="entry name" value="Atg22-like"/>
</dbReference>
<reference evidence="9 10" key="1">
    <citation type="journal article" date="2023" name="G3 (Bethesda)">
        <title>A high-quality reference genome for the fission yeast Schizosaccharomyces osmophilus.</title>
        <authorList>
            <person name="Jia G.S."/>
            <person name="Zhang W.C."/>
            <person name="Liang Y."/>
            <person name="Liu X.H."/>
            <person name="Rhind N."/>
            <person name="Pidoux A."/>
            <person name="Brysch-Herzberg M."/>
            <person name="Du L.L."/>
        </authorList>
    </citation>
    <scope>NUCLEOTIDE SEQUENCE [LARGE SCALE GENOMIC DNA]</scope>
    <source>
        <strain evidence="9 10">CBS 15793</strain>
    </source>
</reference>
<feature type="transmembrane region" description="Helical" evidence="8">
    <location>
        <begin position="117"/>
        <end position="136"/>
    </location>
</feature>
<feature type="transmembrane region" description="Helical" evidence="8">
    <location>
        <begin position="142"/>
        <end position="162"/>
    </location>
</feature>
<organism evidence="9 10">
    <name type="scientific">Schizosaccharomyces osmophilus</name>
    <dbReference type="NCBI Taxonomy" id="2545709"/>
    <lineage>
        <taxon>Eukaryota</taxon>
        <taxon>Fungi</taxon>
        <taxon>Dikarya</taxon>
        <taxon>Ascomycota</taxon>
        <taxon>Taphrinomycotina</taxon>
        <taxon>Schizosaccharomycetes</taxon>
        <taxon>Schizosaccharomycetales</taxon>
        <taxon>Schizosaccharomycetaceae</taxon>
        <taxon>Schizosaccharomyces</taxon>
    </lineage>
</organism>
<evidence type="ECO:0000313" key="9">
    <source>
        <dbReference type="EMBL" id="WBW71898.1"/>
    </source>
</evidence>
<keyword evidence="6 8" id="KW-0072">Autophagy</keyword>
<keyword evidence="7 8" id="KW-0472">Membrane</keyword>
<dbReference type="PANTHER" id="PTHR23519:SF1">
    <property type="entry name" value="AUTOPHAGY-RELATED PROTEIN 22"/>
    <property type="match status" value="1"/>
</dbReference>
<comment type="similarity">
    <text evidence="2 8">Belongs to the ATG22 family.</text>
</comment>
<feature type="transmembrane region" description="Helical" evidence="8">
    <location>
        <begin position="334"/>
        <end position="356"/>
    </location>
</feature>
<keyword evidence="4 8" id="KW-0812">Transmembrane</keyword>
<evidence type="ECO:0000256" key="1">
    <source>
        <dbReference type="ARBA" id="ARBA00004128"/>
    </source>
</evidence>
<name>A0AAF0AUZ8_9SCHI</name>
<evidence type="ECO:0000256" key="2">
    <source>
        <dbReference type="ARBA" id="ARBA00006978"/>
    </source>
</evidence>
<protein>
    <recommendedName>
        <fullName evidence="8">Autophagy-related protein</fullName>
    </recommendedName>
</protein>
<evidence type="ECO:0000256" key="6">
    <source>
        <dbReference type="ARBA" id="ARBA00023006"/>
    </source>
</evidence>
<dbReference type="EMBL" id="CP115611">
    <property type="protein sequence ID" value="WBW71898.1"/>
    <property type="molecule type" value="Genomic_DNA"/>
</dbReference>
<dbReference type="InterPro" id="IPR050495">
    <property type="entry name" value="ATG22/LtaA_families"/>
</dbReference>
<dbReference type="GO" id="GO:0005774">
    <property type="term" value="C:vacuolar membrane"/>
    <property type="evidence" value="ECO:0007669"/>
    <property type="project" value="UniProtKB-SubCell"/>
</dbReference>
<evidence type="ECO:0000256" key="4">
    <source>
        <dbReference type="ARBA" id="ARBA00022692"/>
    </source>
</evidence>
<dbReference type="InterPro" id="IPR036259">
    <property type="entry name" value="MFS_trans_sf"/>
</dbReference>
<feature type="transmembrane region" description="Helical" evidence="8">
    <location>
        <begin position="244"/>
        <end position="265"/>
    </location>
</feature>
<dbReference type="GO" id="GO:0032974">
    <property type="term" value="P:amino acid transmembrane export from vacuole"/>
    <property type="evidence" value="ECO:0007669"/>
    <property type="project" value="TreeGrafter"/>
</dbReference>
<proteinExistence type="inferred from homology"/>
<feature type="transmembrane region" description="Helical" evidence="8">
    <location>
        <begin position="271"/>
        <end position="288"/>
    </location>
</feature>
<dbReference type="Gene3D" id="1.20.1250.20">
    <property type="entry name" value="MFS general substrate transporter like domains"/>
    <property type="match status" value="1"/>
</dbReference>
<accession>A0AAF0AUZ8</accession>
<feature type="transmembrane region" description="Helical" evidence="8">
    <location>
        <begin position="467"/>
        <end position="492"/>
    </location>
</feature>
<gene>
    <name evidence="9" type="primary">atg22</name>
    <name evidence="9" type="ORF">SOMG_01693</name>
</gene>
<dbReference type="RefSeq" id="XP_056036141.1">
    <property type="nucleotide sequence ID" value="XM_056180486.1"/>
</dbReference>
<dbReference type="GO" id="GO:0006914">
    <property type="term" value="P:autophagy"/>
    <property type="evidence" value="ECO:0007669"/>
    <property type="project" value="UniProtKB-KW"/>
</dbReference>
<feature type="transmembrane region" description="Helical" evidence="8">
    <location>
        <begin position="498"/>
        <end position="518"/>
    </location>
</feature>
<feature type="transmembrane region" description="Helical" evidence="8">
    <location>
        <begin position="86"/>
        <end position="105"/>
    </location>
</feature>
<sequence>MDSSFSSYRKSFSTNVWHILSWILYAGGAGPVATANMGVFVPLVIMKNAHINGFLRRDHTIPCFSFPDEPCSVRVLHSIWIDTGSILFAAFAFSNLLQLCLMTGVGVVCDYGNYRRYILHLCVLVGSISTIILPWLPASLFSLQLVAFLAIDLSFIIAQSCYDSFLPILLRYYPVSNTPYTLESAIQNETSSIGNASSSEESIVNSENEEEYLNEQSLILNESAPPVDAEEEDKSRIAARLSSVGFSCFFGSAILLQLCLVPLLYKATPDSSLIPIAITVCGTWWLLLSNPLCLFVKLPNDNHTTNPLWKIILNSTKESYHSLQHAMSILPIRLFLFSRLFINCGLQTTLTSAIIIGKSRLNLSNFQLALLGMGISLFALVGTIILPYLTEYFRLTNLQTVIIIAMILPLAPMYGMLGFLPGFDGGMCTAADIFRTTIFVSFLLGGAHSFCRSVYSQLIPHGKETRFFALYSLISQAGVFFGQISLTIITSMTPDPGAVYAFIMVVMILPLPFLWLMYKHTKSTHLS</sequence>
<dbReference type="AlphaFoldDB" id="A0AAF0AUZ8"/>
<feature type="transmembrane region" description="Helical" evidence="8">
    <location>
        <begin position="20"/>
        <end position="45"/>
    </location>
</feature>
<dbReference type="SUPFAM" id="SSF103473">
    <property type="entry name" value="MFS general substrate transporter"/>
    <property type="match status" value="1"/>
</dbReference>
<dbReference type="PANTHER" id="PTHR23519">
    <property type="entry name" value="AUTOPHAGY-RELATED PROTEIN 22"/>
    <property type="match status" value="1"/>
</dbReference>
<evidence type="ECO:0000256" key="7">
    <source>
        <dbReference type="ARBA" id="ARBA00023136"/>
    </source>
</evidence>
<evidence type="ECO:0000313" key="10">
    <source>
        <dbReference type="Proteomes" id="UP001212411"/>
    </source>
</evidence>
<dbReference type="Proteomes" id="UP001212411">
    <property type="component" value="Chromosome 1"/>
</dbReference>
<keyword evidence="8" id="KW-0029">Amino-acid transport</keyword>
<keyword evidence="8" id="KW-0926">Vacuole</keyword>
<comment type="subcellular location">
    <subcellularLocation>
        <location evidence="1 8">Vacuole membrane</location>
        <topology evidence="1 8">Multi-pass membrane protein</topology>
    </subcellularLocation>
</comment>
<dbReference type="KEGG" id="som:SOMG_01693"/>
<feature type="transmembrane region" description="Helical" evidence="8">
    <location>
        <begin position="433"/>
        <end position="455"/>
    </location>
</feature>
<feature type="transmembrane region" description="Helical" evidence="8">
    <location>
        <begin position="368"/>
        <end position="389"/>
    </location>
</feature>
<keyword evidence="5 8" id="KW-1133">Transmembrane helix</keyword>
<dbReference type="Pfam" id="PF11700">
    <property type="entry name" value="ATG22"/>
    <property type="match status" value="1"/>
</dbReference>
<keyword evidence="10" id="KW-1185">Reference proteome</keyword>
<comment type="function">
    <text evidence="8">Vacuolar effluxer which mediate the efflux of amino acids resulting from autophagic degradation. The release of autophagic amino acids allows the maintenance of protein synthesis and viability during nitrogen starvation.</text>
</comment>
<dbReference type="GeneID" id="80875175"/>
<keyword evidence="3 8" id="KW-0813">Transport</keyword>
<evidence type="ECO:0000256" key="3">
    <source>
        <dbReference type="ARBA" id="ARBA00022448"/>
    </source>
</evidence>
<evidence type="ECO:0000256" key="5">
    <source>
        <dbReference type="ARBA" id="ARBA00022989"/>
    </source>
</evidence>
<feature type="transmembrane region" description="Helical" evidence="8">
    <location>
        <begin position="401"/>
        <end position="421"/>
    </location>
</feature>